<dbReference type="Proteomes" id="UP001284601">
    <property type="component" value="Unassembled WGS sequence"/>
</dbReference>
<dbReference type="InterPro" id="IPR036116">
    <property type="entry name" value="FN3_sf"/>
</dbReference>
<sequence length="1013" mass="104148">MRVAVILPLALLAAAAAPPAATAAQPKPGLWMGQKGKVKLSFVVRAQGNRRTIGNAVVFCGGRGTEPFYKSPFMIEADGSFTRWSRRSGRSRLGATNGVVDSPINMSSSTDADGRTVTCGEREFTGIPVKQGPLRPIQDGTYAGRQLPGYSFSFKVRGGGVLLTDWTGIVSIPGPGSLTGYCGSGGEMGGDTEIAADGSFSFDDRAPGQHIAFDGTVGATSAGGNYLVEFSRGCDNQPLSGTAAWSATLAEKDPAGPPVGEGDGGDPDAPRPLPPGPEGAPDAPDPKPSRGNGYGGPPAPSRAAGCTTTVSAGPISAISACFRTRGTRAESTSRVRLNGLDLTPARKGVTVAIDRRSHAVTADGPVELRVGSLSLTRSELNWRRPEAVFEISGSSGKRDPGARFTTGGQALFGMPVKGSAKLRLAGGRTALTVSLTIPKDDGAVSLLSGYSGELSAAADNERGLVLDGASIAFPGMRAGFVEIQSAKLAVSQPGGVYRFDGSATVFPFRMSGMGIAGQLGFGLGDGYFKLGAAAENLNRALVYGFFLQRIGFTVQVNPFGLGGEAAVTFGPQFRLDGDLISAARLDGSLSYLAGRGGDPSALTIAGALELAEAKAADGSVTVAGDGGVTMSGRFGLTVGGYGLKGGLDGWVDGVRSFNVEGRANLSLPGPDAGGEAILSSVGAGACRTGAGPNVGFGYRWGRGVDGLTFAAGSCSLGEWRAQRGARAAAAGSGGAPGAEAAQAGALAVTVARGQKRLALQIRGSGGAPTVAIVAPGNRRIDPSPAPDGEVSDARTLFVRDPDTRATYLIVDRPAAGRWRVETLPGSVAVAGLSTARTLPRIAVRARVSGGQRPQLSFRLRGLDGRRVQLVEQARGAAQVLPSRGRASGRLRFTPLPVGGRHSVTAVVLSRAGIPTGEKLRVATFRTGSARPAAPRSVRVLKRGSTRRVTWRGPARLRYEVAVRTSDGRRMLLLPRGRARAVTIPTVARRTVVRVTVRARDAAGRASRPVRAKG</sequence>
<dbReference type="EMBL" id="JAWSTH010000026">
    <property type="protein sequence ID" value="MDW5595052.1"/>
    <property type="molecule type" value="Genomic_DNA"/>
</dbReference>
<evidence type="ECO:0000256" key="1">
    <source>
        <dbReference type="SAM" id="MobiDB-lite"/>
    </source>
</evidence>
<reference evidence="4" key="1">
    <citation type="submission" date="2023-07" db="EMBL/GenBank/DDBJ databases">
        <title>Conexibacter stalactiti sp. nov., isolated from stalactites in a lava cave and emended description of the genus Conexibacter.</title>
        <authorList>
            <person name="Lee S.D."/>
        </authorList>
    </citation>
    <scope>NUCLEOTIDE SEQUENCE [LARGE SCALE GENOMIC DNA]</scope>
    <source>
        <strain evidence="4">KCTC 39840</strain>
    </source>
</reference>
<evidence type="ECO:0000313" key="4">
    <source>
        <dbReference type="Proteomes" id="UP001284601"/>
    </source>
</evidence>
<evidence type="ECO:0000313" key="3">
    <source>
        <dbReference type="EMBL" id="MDW5595052.1"/>
    </source>
</evidence>
<evidence type="ECO:0000256" key="2">
    <source>
        <dbReference type="SAM" id="SignalP"/>
    </source>
</evidence>
<dbReference type="SUPFAM" id="SSF49265">
    <property type="entry name" value="Fibronectin type III"/>
    <property type="match status" value="1"/>
</dbReference>
<feature type="region of interest" description="Disordered" evidence="1">
    <location>
        <begin position="251"/>
        <end position="307"/>
    </location>
</feature>
<gene>
    <name evidence="3" type="ORF">R7226_11925</name>
</gene>
<evidence type="ECO:0008006" key="5">
    <source>
        <dbReference type="Google" id="ProtNLM"/>
    </source>
</evidence>
<proteinExistence type="predicted"/>
<feature type="chain" id="PRO_5046905064" description="Fibronectin type-III domain-containing protein" evidence="2">
    <location>
        <begin position="24"/>
        <end position="1013"/>
    </location>
</feature>
<keyword evidence="4" id="KW-1185">Reference proteome</keyword>
<protein>
    <recommendedName>
        <fullName evidence="5">Fibronectin type-III domain-containing protein</fullName>
    </recommendedName>
</protein>
<organism evidence="3 4">
    <name type="scientific">Conexibacter stalactiti</name>
    <dbReference type="NCBI Taxonomy" id="1940611"/>
    <lineage>
        <taxon>Bacteria</taxon>
        <taxon>Bacillati</taxon>
        <taxon>Actinomycetota</taxon>
        <taxon>Thermoleophilia</taxon>
        <taxon>Solirubrobacterales</taxon>
        <taxon>Conexibacteraceae</taxon>
        <taxon>Conexibacter</taxon>
    </lineage>
</organism>
<accession>A0ABU4HP26</accession>
<dbReference type="RefSeq" id="WP_318597386.1">
    <property type="nucleotide sequence ID" value="NZ_JAWSTH010000026.1"/>
</dbReference>
<feature type="region of interest" description="Disordered" evidence="1">
    <location>
        <begin position="95"/>
        <end position="114"/>
    </location>
</feature>
<name>A0ABU4HP26_9ACTN</name>
<comment type="caution">
    <text evidence="3">The sequence shown here is derived from an EMBL/GenBank/DDBJ whole genome shotgun (WGS) entry which is preliminary data.</text>
</comment>
<keyword evidence="2" id="KW-0732">Signal</keyword>
<feature type="signal peptide" evidence="2">
    <location>
        <begin position="1"/>
        <end position="23"/>
    </location>
</feature>